<organism evidence="2 3">
    <name type="scientific">Hwanghaeella grinnelliae</name>
    <dbReference type="NCBI Taxonomy" id="2500179"/>
    <lineage>
        <taxon>Bacteria</taxon>
        <taxon>Pseudomonadati</taxon>
        <taxon>Pseudomonadota</taxon>
        <taxon>Alphaproteobacteria</taxon>
        <taxon>Rhodospirillales</taxon>
        <taxon>Rhodospirillaceae</taxon>
        <taxon>Hwanghaeella</taxon>
    </lineage>
</organism>
<feature type="transmembrane region" description="Helical" evidence="1">
    <location>
        <begin position="141"/>
        <end position="158"/>
    </location>
</feature>
<evidence type="ECO:0000313" key="2">
    <source>
        <dbReference type="EMBL" id="RVU38520.1"/>
    </source>
</evidence>
<comment type="caution">
    <text evidence="2">The sequence shown here is derived from an EMBL/GenBank/DDBJ whole genome shotgun (WGS) entry which is preliminary data.</text>
</comment>
<keyword evidence="3" id="KW-1185">Reference proteome</keyword>
<keyword evidence="1" id="KW-0472">Membrane</keyword>
<gene>
    <name evidence="2" type="ORF">EOI86_04340</name>
</gene>
<dbReference type="Proteomes" id="UP000287447">
    <property type="component" value="Unassembled WGS sequence"/>
</dbReference>
<feature type="transmembrane region" description="Helical" evidence="1">
    <location>
        <begin position="107"/>
        <end position="129"/>
    </location>
</feature>
<proteinExistence type="predicted"/>
<accession>A0A3S2VR94</accession>
<name>A0A3S2VR94_9PROT</name>
<keyword evidence="1" id="KW-1133">Transmembrane helix</keyword>
<evidence type="ECO:0000256" key="1">
    <source>
        <dbReference type="SAM" id="Phobius"/>
    </source>
</evidence>
<evidence type="ECO:0000313" key="3">
    <source>
        <dbReference type="Proteomes" id="UP000287447"/>
    </source>
</evidence>
<dbReference type="RefSeq" id="WP_127763892.1">
    <property type="nucleotide sequence ID" value="NZ_SADE01000001.1"/>
</dbReference>
<dbReference type="EMBL" id="SADE01000001">
    <property type="protein sequence ID" value="RVU38520.1"/>
    <property type="molecule type" value="Genomic_DNA"/>
</dbReference>
<protein>
    <submittedName>
        <fullName evidence="2">Uncharacterized protein</fullName>
    </submittedName>
</protein>
<feature type="transmembrane region" description="Helical" evidence="1">
    <location>
        <begin position="76"/>
        <end position="100"/>
    </location>
</feature>
<reference evidence="3" key="1">
    <citation type="submission" date="2019-01" db="EMBL/GenBank/DDBJ databases">
        <title>Gri0909 isolated from a small marine red alga.</title>
        <authorList>
            <person name="Kim J."/>
            <person name="Jeong S.E."/>
            <person name="Jeon C.O."/>
        </authorList>
    </citation>
    <scope>NUCLEOTIDE SEQUENCE [LARGE SCALE GENOMIC DNA]</scope>
    <source>
        <strain evidence="3">Gri0909</strain>
    </source>
</reference>
<sequence>MRTSLPCLMSLAVPMVIAQVFVGRSFVGRSFVVRSWVGQALIDPTTVEAPALWEMPRARTMAVPLRALAALRLKTALVLGLTLKTALAAALTFVVALGLSQALRASLWCLMSLAVPMVIAQVFVGRALIGLTPVEAPALLGRPWGMTMAVPLRALAALKLKAELVGAAVLFAQAAVALVLLVFVGAVPMLGWTAAPFAAPAEKPAGSALVGESVVPVRAAVLSPVAVGRWRAAPRAVRWKVEREFVEREFVEREFVERAASRMRTARKVASMAMAPGFEVPGFEMLWIAASPVVAPMTAGQRFAVLWVVAWPIAGIEVRRIAAFAVVWSLVD</sequence>
<keyword evidence="1" id="KW-0812">Transmembrane</keyword>
<feature type="transmembrane region" description="Helical" evidence="1">
    <location>
        <begin position="170"/>
        <end position="192"/>
    </location>
</feature>
<dbReference type="AlphaFoldDB" id="A0A3S2VR94"/>